<keyword evidence="1" id="KW-0472">Membrane</keyword>
<evidence type="ECO:0000256" key="1">
    <source>
        <dbReference type="SAM" id="Phobius"/>
    </source>
</evidence>
<accession>A0A1H5SXX0</accession>
<feature type="transmembrane region" description="Helical" evidence="1">
    <location>
        <begin position="134"/>
        <end position="152"/>
    </location>
</feature>
<proteinExistence type="predicted"/>
<reference evidence="2 3" key="1">
    <citation type="submission" date="2016-10" db="EMBL/GenBank/DDBJ databases">
        <authorList>
            <person name="de Groot N.N."/>
        </authorList>
    </citation>
    <scope>NUCLEOTIDE SEQUENCE [LARGE SCALE GENOMIC DNA]</scope>
    <source>
        <strain evidence="2 3">DSM 22489</strain>
    </source>
</reference>
<evidence type="ECO:0000313" key="3">
    <source>
        <dbReference type="Proteomes" id="UP000236728"/>
    </source>
</evidence>
<dbReference type="AlphaFoldDB" id="A0A1H5SXX0"/>
<evidence type="ECO:0000313" key="2">
    <source>
        <dbReference type="EMBL" id="SEF55390.1"/>
    </source>
</evidence>
<name>A0A1H5SXX0_9BACT</name>
<dbReference type="Proteomes" id="UP000236728">
    <property type="component" value="Unassembled WGS sequence"/>
</dbReference>
<dbReference type="EMBL" id="FNVA01000001">
    <property type="protein sequence ID" value="SEF55390.1"/>
    <property type="molecule type" value="Genomic_DNA"/>
</dbReference>
<keyword evidence="1" id="KW-1133">Transmembrane helix</keyword>
<protein>
    <submittedName>
        <fullName evidence="2">Uncharacterized protein</fullName>
    </submittedName>
</protein>
<dbReference type="RefSeq" id="WP_103931340.1">
    <property type="nucleotide sequence ID" value="NZ_FNVA01000001.1"/>
</dbReference>
<organism evidence="2 3">
    <name type="scientific">Bryocella elongata</name>
    <dbReference type="NCBI Taxonomy" id="863522"/>
    <lineage>
        <taxon>Bacteria</taxon>
        <taxon>Pseudomonadati</taxon>
        <taxon>Acidobacteriota</taxon>
        <taxon>Terriglobia</taxon>
        <taxon>Terriglobales</taxon>
        <taxon>Acidobacteriaceae</taxon>
        <taxon>Bryocella</taxon>
    </lineage>
</organism>
<keyword evidence="3" id="KW-1185">Reference proteome</keyword>
<keyword evidence="1" id="KW-0812">Transmembrane</keyword>
<sequence length="153" mass="16796">MVSTSRVTFSEANSAAPTYFVTAFSVGLLVIDRAAHLLLHFQTRAIYIAASWVLYLGALLGINVLAGCIWHPIPKERRAVGGMSLLNLNSPTRPPYKAPGTSAILQQLNEPTSDFEEVDASQTEMRDAIEWRKLVVTSATLASAFFLLVHWAH</sequence>
<gene>
    <name evidence="2" type="ORF">SAMN05421819_0398</name>
</gene>
<feature type="transmembrane region" description="Helical" evidence="1">
    <location>
        <begin position="45"/>
        <end position="70"/>
    </location>
</feature>
<feature type="transmembrane region" description="Helical" evidence="1">
    <location>
        <begin position="20"/>
        <end position="39"/>
    </location>
</feature>